<keyword evidence="1" id="KW-0732">Signal</keyword>
<gene>
    <name evidence="3" type="ORF">SAMN04488120_103273</name>
</gene>
<evidence type="ECO:0000313" key="3">
    <source>
        <dbReference type="EMBL" id="SFF40651.1"/>
    </source>
</evidence>
<dbReference type="RefSeq" id="WP_091532482.1">
    <property type="nucleotide sequence ID" value="NZ_FOOC01000003.1"/>
</dbReference>
<evidence type="ECO:0000313" key="4">
    <source>
        <dbReference type="Proteomes" id="UP000199771"/>
    </source>
</evidence>
<dbReference type="OrthoDB" id="9803781at2"/>
<reference evidence="3 4" key="1">
    <citation type="submission" date="2016-10" db="EMBL/GenBank/DDBJ databases">
        <authorList>
            <person name="de Groot N.N."/>
        </authorList>
    </citation>
    <scope>NUCLEOTIDE SEQUENCE [LARGE SCALE GENOMIC DNA]</scope>
    <source>
        <strain evidence="3 4">DSM 23609</strain>
    </source>
</reference>
<name>A0A1I2IJE2_9GAMM</name>
<proteinExistence type="predicted"/>
<evidence type="ECO:0000256" key="1">
    <source>
        <dbReference type="SAM" id="SignalP"/>
    </source>
</evidence>
<dbReference type="Proteomes" id="UP000199771">
    <property type="component" value="Unassembled WGS sequence"/>
</dbReference>
<dbReference type="AlphaFoldDB" id="A0A1I2IJE2"/>
<feature type="signal peptide" evidence="1">
    <location>
        <begin position="1"/>
        <end position="22"/>
    </location>
</feature>
<dbReference type="CDD" id="cd16329">
    <property type="entry name" value="LolA_like"/>
    <property type="match status" value="1"/>
</dbReference>
<dbReference type="InterPro" id="IPR033399">
    <property type="entry name" value="TP_0789-like"/>
</dbReference>
<accession>A0A1I2IJE2</accession>
<keyword evidence="4" id="KW-1185">Reference proteome</keyword>
<feature type="chain" id="PRO_5011761712" description="Uncharacterized protein TP-0789 domain-containing protein" evidence="1">
    <location>
        <begin position="23"/>
        <end position="259"/>
    </location>
</feature>
<feature type="domain" description="Uncharacterized protein TP-0789" evidence="2">
    <location>
        <begin position="74"/>
        <end position="253"/>
    </location>
</feature>
<organism evidence="3 4">
    <name type="scientific">Fontimonas thermophila</name>
    <dbReference type="NCBI Taxonomy" id="1076937"/>
    <lineage>
        <taxon>Bacteria</taxon>
        <taxon>Pseudomonadati</taxon>
        <taxon>Pseudomonadota</taxon>
        <taxon>Gammaproteobacteria</taxon>
        <taxon>Nevskiales</taxon>
        <taxon>Nevskiaceae</taxon>
        <taxon>Fontimonas</taxon>
    </lineage>
</organism>
<dbReference type="EMBL" id="FOOC01000003">
    <property type="protein sequence ID" value="SFF40651.1"/>
    <property type="molecule type" value="Genomic_DNA"/>
</dbReference>
<dbReference type="STRING" id="1076937.SAMN04488120_103273"/>
<dbReference type="Gene3D" id="2.50.20.10">
    <property type="entry name" value="Lipoprotein localisation LolA/LolB/LppX"/>
    <property type="match status" value="1"/>
</dbReference>
<protein>
    <recommendedName>
        <fullName evidence="2">Uncharacterized protein TP-0789 domain-containing protein</fullName>
    </recommendedName>
</protein>
<dbReference type="Pfam" id="PF17131">
    <property type="entry name" value="LolA_like"/>
    <property type="match status" value="1"/>
</dbReference>
<evidence type="ECO:0000259" key="2">
    <source>
        <dbReference type="Pfam" id="PF17131"/>
    </source>
</evidence>
<sequence length="259" mass="28605">MKRLHRGWLLLCALLAPASAIADMTVDGVLACMRANIPKSVQIKEVELTAKDRTGGMRQLRGRLYAVREEERLRAMIKIAAPADLSGAAYLLREKEGGDEMYVYVPALQKVRRITGTGVDGALWGTDFSYGDLRQIHNAFSAGQTALDGQGELAGRTIHILSLQPAGSEQSRFTRIKVWVDQKTCVNLRAEFFEGASVRKRLDADPASLRQSGPHWYAGEMQMLDLKEGTQTRLRVLGVSSDVDLSGRYFNPSTFYLGG</sequence>